<reference evidence="1" key="1">
    <citation type="submission" date="2019-09" db="EMBL/GenBank/DDBJ databases">
        <title>Bird 10,000 Genomes (B10K) Project - Family phase.</title>
        <authorList>
            <person name="Zhang G."/>
        </authorList>
    </citation>
    <scope>NUCLEOTIDE SEQUENCE</scope>
    <source>
        <strain evidence="1">B10K-CU-031-40</strain>
    </source>
</reference>
<proteinExistence type="predicted"/>
<feature type="non-terminal residue" evidence="1">
    <location>
        <position position="82"/>
    </location>
</feature>
<accession>A0A851M1H2</accession>
<evidence type="ECO:0000313" key="2">
    <source>
        <dbReference type="Proteomes" id="UP000621168"/>
    </source>
</evidence>
<dbReference type="PANTHER" id="PTHR32379:SF1">
    <property type="entry name" value="GUANIDINOACETATE N-METHYLTRANSFERASE"/>
    <property type="match status" value="1"/>
</dbReference>
<dbReference type="OrthoDB" id="19014at2759"/>
<dbReference type="SUPFAM" id="SSF53335">
    <property type="entry name" value="S-adenosyl-L-methionine-dependent methyltransferases"/>
    <property type="match status" value="1"/>
</dbReference>
<dbReference type="AlphaFoldDB" id="A0A851M1H2"/>
<organism evidence="1 2">
    <name type="scientific">Corythaeola cristata</name>
    <name type="common">Great blue turaco</name>
    <dbReference type="NCBI Taxonomy" id="103954"/>
    <lineage>
        <taxon>Eukaryota</taxon>
        <taxon>Metazoa</taxon>
        <taxon>Chordata</taxon>
        <taxon>Craniata</taxon>
        <taxon>Vertebrata</taxon>
        <taxon>Euteleostomi</taxon>
        <taxon>Archelosauria</taxon>
        <taxon>Archosauria</taxon>
        <taxon>Dinosauria</taxon>
        <taxon>Saurischia</taxon>
        <taxon>Theropoda</taxon>
        <taxon>Coelurosauria</taxon>
        <taxon>Aves</taxon>
        <taxon>Neognathae</taxon>
        <taxon>Neoaves</taxon>
        <taxon>Otidimorphae</taxon>
        <taxon>Musophagiformes</taxon>
        <taxon>Musophagidae</taxon>
        <taxon>Corythaeola</taxon>
    </lineage>
</organism>
<dbReference type="GO" id="GO:0005634">
    <property type="term" value="C:nucleus"/>
    <property type="evidence" value="ECO:0007669"/>
    <property type="project" value="TreeGrafter"/>
</dbReference>
<dbReference type="GO" id="GO:0006601">
    <property type="term" value="P:creatine biosynthetic process"/>
    <property type="evidence" value="ECO:0007669"/>
    <property type="project" value="TreeGrafter"/>
</dbReference>
<dbReference type="EMBL" id="WBMX01010092">
    <property type="protein sequence ID" value="NXC21475.1"/>
    <property type="molecule type" value="Genomic_DNA"/>
</dbReference>
<evidence type="ECO:0000313" key="1">
    <source>
        <dbReference type="EMBL" id="NXC21475.1"/>
    </source>
</evidence>
<dbReference type="Gene3D" id="3.40.50.150">
    <property type="entry name" value="Vaccinia Virus protein VP39"/>
    <property type="match status" value="1"/>
</dbReference>
<keyword evidence="2" id="KW-1185">Reference proteome</keyword>
<protein>
    <submittedName>
        <fullName evidence="1">GAMT methyltransferase</fullName>
    </submittedName>
</protein>
<dbReference type="PANTHER" id="PTHR32379">
    <property type="entry name" value="GUANIDINOACETATE N-METHYLTRANSFERASE"/>
    <property type="match status" value="1"/>
</dbReference>
<dbReference type="GO" id="GO:0030731">
    <property type="term" value="F:guanidinoacetate N-methyltransferase activity"/>
    <property type="evidence" value="ECO:0007669"/>
    <property type="project" value="TreeGrafter"/>
</dbReference>
<gene>
    <name evidence="1" type="primary">Gamt</name>
    <name evidence="1" type="ORF">CORCRI_R01073</name>
</gene>
<keyword evidence="1" id="KW-0808">Transferase</keyword>
<dbReference type="GO" id="GO:0032259">
    <property type="term" value="P:methylation"/>
    <property type="evidence" value="ECO:0007669"/>
    <property type="project" value="UniProtKB-KW"/>
</dbReference>
<keyword evidence="1" id="KW-0489">Methyltransferase</keyword>
<dbReference type="InterPro" id="IPR051038">
    <property type="entry name" value="RMT2/GAMT_Mtase"/>
</dbReference>
<comment type="caution">
    <text evidence="1">The sequence shown here is derived from an EMBL/GenBank/DDBJ whole genome shotgun (WGS) entry which is preliminary data.</text>
</comment>
<sequence length="82" mass="9246">SSAGGRVLEVGFGMAIAATKVEEFDIEEHWIIECNEGVLRRLEEWARTQRHKVVPLKGLWEDVAPTLPDGHFRGEAPHSRAR</sequence>
<feature type="non-terminal residue" evidence="1">
    <location>
        <position position="1"/>
    </location>
</feature>
<dbReference type="Proteomes" id="UP000621168">
    <property type="component" value="Unassembled WGS sequence"/>
</dbReference>
<dbReference type="InterPro" id="IPR029063">
    <property type="entry name" value="SAM-dependent_MTases_sf"/>
</dbReference>
<name>A0A851M1H2_CORCR</name>
<dbReference type="GO" id="GO:0005737">
    <property type="term" value="C:cytoplasm"/>
    <property type="evidence" value="ECO:0007669"/>
    <property type="project" value="TreeGrafter"/>
</dbReference>